<sequence length="103" mass="10011">MDPLGGGAIYVSGQAQVLAVQGGSAISRNSAEANGGAIYVDDTVNNLAIDGSSNISGNLANGSGMGGSLPPSDEEALNPAAVGLGPIGRGAQVPTCHYELNAT</sequence>
<evidence type="ECO:0000256" key="1">
    <source>
        <dbReference type="ARBA" id="ARBA00004196"/>
    </source>
</evidence>
<gene>
    <name evidence="8" type="ORF">GPECTOR_312g1</name>
</gene>
<accession>A0A150FWW9</accession>
<dbReference type="EMBL" id="LSYV01000310">
    <property type="protein sequence ID" value="KXZ41705.1"/>
    <property type="molecule type" value="Genomic_DNA"/>
</dbReference>
<reference evidence="9" key="1">
    <citation type="journal article" date="2016" name="Nat. Commun.">
        <title>The Gonium pectorale genome demonstrates co-option of cell cycle regulation during the evolution of multicellularity.</title>
        <authorList>
            <person name="Hanschen E.R."/>
            <person name="Marriage T.N."/>
            <person name="Ferris P.J."/>
            <person name="Hamaji T."/>
            <person name="Toyoda A."/>
            <person name="Fujiyama A."/>
            <person name="Neme R."/>
            <person name="Noguchi H."/>
            <person name="Minakuchi Y."/>
            <person name="Suzuki M."/>
            <person name="Kawai-Toyooka H."/>
            <person name="Smith D.R."/>
            <person name="Sparks H."/>
            <person name="Anderson J."/>
            <person name="Bakaric R."/>
            <person name="Luria V."/>
            <person name="Karger A."/>
            <person name="Kirschner M.W."/>
            <person name="Durand P.M."/>
            <person name="Michod R.E."/>
            <person name="Nozaki H."/>
            <person name="Olson B.J."/>
        </authorList>
    </citation>
    <scope>NUCLEOTIDE SEQUENCE [LARGE SCALE GENOMIC DNA]</scope>
    <source>
        <strain evidence="9">NIES-2863</strain>
    </source>
</reference>
<evidence type="ECO:0000313" key="9">
    <source>
        <dbReference type="Proteomes" id="UP000075714"/>
    </source>
</evidence>
<dbReference type="InterPro" id="IPR003368">
    <property type="entry name" value="POMP_repeat"/>
</dbReference>
<evidence type="ECO:0000313" key="8">
    <source>
        <dbReference type="EMBL" id="KXZ41705.1"/>
    </source>
</evidence>
<evidence type="ECO:0000256" key="7">
    <source>
        <dbReference type="ARBA" id="ARBA00023237"/>
    </source>
</evidence>
<dbReference type="Proteomes" id="UP000075714">
    <property type="component" value="Unassembled WGS sequence"/>
</dbReference>
<evidence type="ECO:0000256" key="3">
    <source>
        <dbReference type="ARBA" id="ARBA00004613"/>
    </source>
</evidence>
<keyword evidence="9" id="KW-1185">Reference proteome</keyword>
<dbReference type="GO" id="GO:0005576">
    <property type="term" value="C:extracellular region"/>
    <property type="evidence" value="ECO:0007669"/>
    <property type="project" value="UniProtKB-SubCell"/>
</dbReference>
<name>A0A150FWW9_GONPE</name>
<protein>
    <recommendedName>
        <fullName evidence="10">Right handed beta helix domain-containing protein</fullName>
    </recommendedName>
</protein>
<organism evidence="8 9">
    <name type="scientific">Gonium pectorale</name>
    <name type="common">Green alga</name>
    <dbReference type="NCBI Taxonomy" id="33097"/>
    <lineage>
        <taxon>Eukaryota</taxon>
        <taxon>Viridiplantae</taxon>
        <taxon>Chlorophyta</taxon>
        <taxon>core chlorophytes</taxon>
        <taxon>Chlorophyceae</taxon>
        <taxon>CS clade</taxon>
        <taxon>Chlamydomonadales</taxon>
        <taxon>Volvocaceae</taxon>
        <taxon>Gonium</taxon>
    </lineage>
</organism>
<keyword evidence="6" id="KW-0472">Membrane</keyword>
<evidence type="ECO:0000256" key="4">
    <source>
        <dbReference type="ARBA" id="ARBA00022525"/>
    </source>
</evidence>
<evidence type="ECO:0000256" key="6">
    <source>
        <dbReference type="ARBA" id="ARBA00023136"/>
    </source>
</evidence>
<comment type="caution">
    <text evidence="8">The sequence shown here is derived from an EMBL/GenBank/DDBJ whole genome shotgun (WGS) entry which is preliminary data.</text>
</comment>
<dbReference type="NCBIfam" id="TIGR01376">
    <property type="entry name" value="POMP_repeat"/>
    <property type="match status" value="1"/>
</dbReference>
<evidence type="ECO:0000256" key="5">
    <source>
        <dbReference type="ARBA" id="ARBA00022729"/>
    </source>
</evidence>
<evidence type="ECO:0008006" key="10">
    <source>
        <dbReference type="Google" id="ProtNLM"/>
    </source>
</evidence>
<keyword evidence="5" id="KW-0732">Signal</keyword>
<dbReference type="AlphaFoldDB" id="A0A150FWW9"/>
<keyword evidence="7" id="KW-0998">Cell outer membrane</keyword>
<evidence type="ECO:0000256" key="2">
    <source>
        <dbReference type="ARBA" id="ARBA00004442"/>
    </source>
</evidence>
<keyword evidence="4" id="KW-0964">Secreted</keyword>
<comment type="subcellular location">
    <subcellularLocation>
        <location evidence="1">Cell envelope</location>
    </subcellularLocation>
    <subcellularLocation>
        <location evidence="2">Cell outer membrane</location>
    </subcellularLocation>
    <subcellularLocation>
        <location evidence="3">Secreted</location>
    </subcellularLocation>
</comment>
<proteinExistence type="predicted"/>